<dbReference type="Proteomes" id="UP000613512">
    <property type="component" value="Unassembled WGS sequence"/>
</dbReference>
<evidence type="ECO:0000313" key="2">
    <source>
        <dbReference type="EMBL" id="GGA85109.1"/>
    </source>
</evidence>
<comment type="caution">
    <text evidence="2">The sequence shown here is derived from an EMBL/GenBank/DDBJ whole genome shotgun (WGS) entry which is preliminary data.</text>
</comment>
<dbReference type="AlphaFoldDB" id="A0A916WCE0"/>
<feature type="domain" description="DUF4440" evidence="1">
    <location>
        <begin position="6"/>
        <end position="113"/>
    </location>
</feature>
<evidence type="ECO:0000259" key="1">
    <source>
        <dbReference type="Pfam" id="PF14534"/>
    </source>
</evidence>
<organism evidence="2 3">
    <name type="scientific">Ornithinibacillus halotolerans</name>
    <dbReference type="NCBI Taxonomy" id="1274357"/>
    <lineage>
        <taxon>Bacteria</taxon>
        <taxon>Bacillati</taxon>
        <taxon>Bacillota</taxon>
        <taxon>Bacilli</taxon>
        <taxon>Bacillales</taxon>
        <taxon>Bacillaceae</taxon>
        <taxon>Ornithinibacillus</taxon>
    </lineage>
</organism>
<dbReference type="InterPro" id="IPR027843">
    <property type="entry name" value="DUF4440"/>
</dbReference>
<gene>
    <name evidence="2" type="ORF">GCM10008025_30180</name>
</gene>
<reference evidence="2" key="2">
    <citation type="submission" date="2020-09" db="EMBL/GenBank/DDBJ databases">
        <authorList>
            <person name="Sun Q."/>
            <person name="Zhou Y."/>
        </authorList>
    </citation>
    <scope>NUCLEOTIDE SEQUENCE</scope>
    <source>
        <strain evidence="2">CGMCC 1.12408</strain>
    </source>
</reference>
<name>A0A916WCE0_9BACI</name>
<proteinExistence type="predicted"/>
<dbReference type="SUPFAM" id="SSF54427">
    <property type="entry name" value="NTF2-like"/>
    <property type="match status" value="1"/>
</dbReference>
<reference evidence="2" key="1">
    <citation type="journal article" date="2014" name="Int. J. Syst. Evol. Microbiol.">
        <title>Complete genome sequence of Corynebacterium casei LMG S-19264T (=DSM 44701T), isolated from a smear-ripened cheese.</title>
        <authorList>
            <consortium name="US DOE Joint Genome Institute (JGI-PGF)"/>
            <person name="Walter F."/>
            <person name="Albersmeier A."/>
            <person name="Kalinowski J."/>
            <person name="Ruckert C."/>
        </authorList>
    </citation>
    <scope>NUCLEOTIDE SEQUENCE</scope>
    <source>
        <strain evidence="2">CGMCC 1.12408</strain>
    </source>
</reference>
<keyword evidence="3" id="KW-1185">Reference proteome</keyword>
<dbReference type="EMBL" id="BMEY01000018">
    <property type="protein sequence ID" value="GGA85109.1"/>
    <property type="molecule type" value="Genomic_DNA"/>
</dbReference>
<dbReference type="Gene3D" id="3.10.450.50">
    <property type="match status" value="1"/>
</dbReference>
<protein>
    <recommendedName>
        <fullName evidence="1">DUF4440 domain-containing protein</fullName>
    </recommendedName>
</protein>
<dbReference type="Pfam" id="PF14534">
    <property type="entry name" value="DUF4440"/>
    <property type="match status" value="1"/>
</dbReference>
<evidence type="ECO:0000313" key="3">
    <source>
        <dbReference type="Proteomes" id="UP000613512"/>
    </source>
</evidence>
<sequence length="123" mass="14379">MGYKQALANYIEATNTHDFRNVRKVLDEQAVYWFSNRTCETLEDIGNYFENAWNTIKEEVYSAVDVNWIVVEDKTATCLYTYHYEGYYNGEFISGEGRATNVFVKKSSGEWKLIHEHLSPMPN</sequence>
<dbReference type="InterPro" id="IPR032710">
    <property type="entry name" value="NTF2-like_dom_sf"/>
</dbReference>
<accession>A0A916WCE0</accession>
<dbReference type="RefSeq" id="WP_188385510.1">
    <property type="nucleotide sequence ID" value="NZ_BMEY01000018.1"/>
</dbReference>